<dbReference type="GeneID" id="84574030"/>
<dbReference type="Pfam" id="PF11452">
    <property type="entry name" value="DUF3000"/>
    <property type="match status" value="1"/>
</dbReference>
<evidence type="ECO:0000313" key="1">
    <source>
        <dbReference type="EMBL" id="SPW30710.1"/>
    </source>
</evidence>
<evidence type="ECO:0000313" key="2">
    <source>
        <dbReference type="Proteomes" id="UP000249886"/>
    </source>
</evidence>
<organism evidence="1 2">
    <name type="scientific">Corynebacterium matruchotii</name>
    <dbReference type="NCBI Taxonomy" id="43768"/>
    <lineage>
        <taxon>Bacteria</taxon>
        <taxon>Bacillati</taxon>
        <taxon>Actinomycetota</taxon>
        <taxon>Actinomycetes</taxon>
        <taxon>Mycobacteriales</taxon>
        <taxon>Corynebacteriaceae</taxon>
        <taxon>Corynebacterium</taxon>
    </lineage>
</organism>
<reference evidence="1 2" key="1">
    <citation type="submission" date="2018-06" db="EMBL/GenBank/DDBJ databases">
        <authorList>
            <consortium name="Pathogen Informatics"/>
            <person name="Doyle S."/>
        </authorList>
    </citation>
    <scope>NUCLEOTIDE SEQUENCE [LARGE SCALE GENOMIC DNA]</scope>
    <source>
        <strain evidence="1 2">NCTC10254</strain>
    </source>
</reference>
<dbReference type="EMBL" id="UARK01000023">
    <property type="protein sequence ID" value="SPW30710.1"/>
    <property type="molecule type" value="Genomic_DNA"/>
</dbReference>
<name>A0A8B4H8J7_9CORY</name>
<dbReference type="RefSeq" id="WP_005526216.1">
    <property type="nucleotide sequence ID" value="NZ_CP050134.2"/>
</dbReference>
<dbReference type="InterPro" id="IPR021555">
    <property type="entry name" value="DUF3000"/>
</dbReference>
<protein>
    <submittedName>
        <fullName evidence="1">Protein of uncharacterized function (DUF3000)</fullName>
    </submittedName>
</protein>
<comment type="caution">
    <text evidence="1">The sequence shown here is derived from an EMBL/GenBank/DDBJ whole genome shotgun (WGS) entry which is preliminary data.</text>
</comment>
<accession>A0A8B4H8J7</accession>
<sequence>MVGVRLGLLQRRGAVLLAKSFANLAGVTNTPTSPKKSPVTDTDTPVDFSRAMASMHEAVLRPEITLGIIRPPQRLAPFSHAIGLEVTRPESIKPMSTDAEGDAFGRLILLHDPGADDVWEGPLRLVAYIQADMDHSLAGDPLLPEVAWDWLTEGLSEGGAEYSNLGGTVTSTASVRFGEITGPPSAYQIKMRASWTAASVELAPHVVAFSKVLAHVAGLPPEGVTALNNGVNV</sequence>
<proteinExistence type="predicted"/>
<dbReference type="Proteomes" id="UP000249886">
    <property type="component" value="Unassembled WGS sequence"/>
</dbReference>
<gene>
    <name evidence="1" type="ORF">NCTC10254_01818</name>
</gene>
<dbReference type="AlphaFoldDB" id="A0A8B4H8J7"/>